<dbReference type="PANTHER" id="PTHR47694">
    <property type="entry name" value="PLANT UBX DOMAIN-CONTAINING PROTEIN 2"/>
    <property type="match status" value="1"/>
</dbReference>
<feature type="region of interest" description="Disordered" evidence="6">
    <location>
        <begin position="1"/>
        <end position="76"/>
    </location>
</feature>
<dbReference type="ExpressionAtlas" id="A0A3L6E621">
    <property type="expression patterns" value="baseline and differential"/>
</dbReference>
<dbReference type="Gene3D" id="1.20.58.2190">
    <property type="match status" value="1"/>
</dbReference>
<dbReference type="SMART" id="SM00734">
    <property type="entry name" value="ZnF_Rad18"/>
    <property type="match status" value="1"/>
</dbReference>
<dbReference type="FunFam" id="1.20.58.2190:FF:000005">
    <property type="entry name" value="Plant UBX domain-containing protein 2"/>
    <property type="match status" value="1"/>
</dbReference>
<dbReference type="GO" id="GO:0003677">
    <property type="term" value="F:DNA binding"/>
    <property type="evidence" value="ECO:0007669"/>
    <property type="project" value="InterPro"/>
</dbReference>
<reference evidence="8" key="1">
    <citation type="journal article" date="2018" name="Nat. Genet.">
        <title>Extensive intraspecific gene order and gene structural variations between Mo17 and other maize genomes.</title>
        <authorList>
            <person name="Sun S."/>
            <person name="Zhou Y."/>
            <person name="Chen J."/>
            <person name="Shi J."/>
            <person name="Zhao H."/>
            <person name="Zhao H."/>
            <person name="Song W."/>
            <person name="Zhang M."/>
            <person name="Cui Y."/>
            <person name="Dong X."/>
            <person name="Liu H."/>
            <person name="Ma X."/>
            <person name="Jiao Y."/>
            <person name="Wang B."/>
            <person name="Wei X."/>
            <person name="Stein J.C."/>
            <person name="Glaubitz J.C."/>
            <person name="Lu F."/>
            <person name="Yu G."/>
            <person name="Liang C."/>
            <person name="Fengler K."/>
            <person name="Li B."/>
            <person name="Rafalski A."/>
            <person name="Schnable P.S."/>
            <person name="Ware D.H."/>
            <person name="Buckler E.S."/>
            <person name="Lai J."/>
        </authorList>
    </citation>
    <scope>NUCLEOTIDE SEQUENCE [LARGE SCALE GENOMIC DNA]</scope>
    <source>
        <tissue evidence="8">Seedling</tissue>
    </source>
</reference>
<keyword evidence="2" id="KW-0227">DNA damage</keyword>
<feature type="compositionally biased region" description="Low complexity" evidence="6">
    <location>
        <begin position="35"/>
        <end position="50"/>
    </location>
</feature>
<dbReference type="GO" id="GO:0006281">
    <property type="term" value="P:DNA repair"/>
    <property type="evidence" value="ECO:0007669"/>
    <property type="project" value="UniProtKB-KW"/>
</dbReference>
<accession>A0A3L6E621</accession>
<keyword evidence="1" id="KW-0479">Metal-binding</keyword>
<feature type="compositionally biased region" description="Pro residues" evidence="6">
    <location>
        <begin position="51"/>
        <end position="66"/>
    </location>
</feature>
<sequence>MMKDKMKDFVKKITSSGSGTPSSFKGTSHVLGSGPSPSSHPASRPSNPSANPRPAPMRPSPHPPPTSTTDFAPFTPLVSSSRCPDANGTAAAACPSCGDAFPSEVAVSEHLDGCLASAGGARVCASAYLAADPAPPAASVEVVKRLLSNLLREPENDKFRRVRLSNPWIKEAVADREGGMELLEDVGFRVRDEGGEPFAVMNEVPRDARLNGIRRAVLLVEGAHPSAPPVKAEVEAKERCSNVADLQDGAKNIDRQVTTGFS</sequence>
<evidence type="ECO:0000256" key="4">
    <source>
        <dbReference type="ARBA" id="ARBA00022833"/>
    </source>
</evidence>
<keyword evidence="5" id="KW-0234">DNA repair</keyword>
<dbReference type="AlphaFoldDB" id="A0A3L6E621"/>
<evidence type="ECO:0000256" key="6">
    <source>
        <dbReference type="SAM" id="MobiDB-lite"/>
    </source>
</evidence>
<organism evidence="8">
    <name type="scientific">Zea mays</name>
    <name type="common">Maize</name>
    <dbReference type="NCBI Taxonomy" id="4577"/>
    <lineage>
        <taxon>Eukaryota</taxon>
        <taxon>Viridiplantae</taxon>
        <taxon>Streptophyta</taxon>
        <taxon>Embryophyta</taxon>
        <taxon>Tracheophyta</taxon>
        <taxon>Spermatophyta</taxon>
        <taxon>Magnoliopsida</taxon>
        <taxon>Liliopsida</taxon>
        <taxon>Poales</taxon>
        <taxon>Poaceae</taxon>
        <taxon>PACMAD clade</taxon>
        <taxon>Panicoideae</taxon>
        <taxon>Andropogonodae</taxon>
        <taxon>Andropogoneae</taxon>
        <taxon>Tripsacinae</taxon>
        <taxon>Zea</taxon>
    </lineage>
</organism>
<evidence type="ECO:0000256" key="1">
    <source>
        <dbReference type="ARBA" id="ARBA00022723"/>
    </source>
</evidence>
<dbReference type="PANTHER" id="PTHR47694:SF1">
    <property type="entry name" value="PLANT UBX DOMAIN-CONTAINING PROTEIN 2"/>
    <property type="match status" value="1"/>
</dbReference>
<dbReference type="SMART" id="SM00580">
    <property type="entry name" value="PUG"/>
    <property type="match status" value="1"/>
</dbReference>
<comment type="caution">
    <text evidence="8">The sequence shown here is derived from an EMBL/GenBank/DDBJ whole genome shotgun (WGS) entry which is preliminary data.</text>
</comment>
<evidence type="ECO:0000256" key="3">
    <source>
        <dbReference type="ARBA" id="ARBA00022771"/>
    </source>
</evidence>
<dbReference type="CDD" id="cd09212">
    <property type="entry name" value="PUB"/>
    <property type="match status" value="1"/>
</dbReference>
<evidence type="ECO:0000256" key="2">
    <source>
        <dbReference type="ARBA" id="ARBA00022763"/>
    </source>
</evidence>
<keyword evidence="3" id="KW-0863">Zinc-finger</keyword>
<dbReference type="SUPFAM" id="SSF143503">
    <property type="entry name" value="PUG domain-like"/>
    <property type="match status" value="1"/>
</dbReference>
<dbReference type="EMBL" id="NCVQ01000008">
    <property type="protein sequence ID" value="PWZ15958.1"/>
    <property type="molecule type" value="Genomic_DNA"/>
</dbReference>
<dbReference type="InterPro" id="IPR036339">
    <property type="entry name" value="PUB-like_dom_sf"/>
</dbReference>
<feature type="compositionally biased region" description="Polar residues" evidence="6">
    <location>
        <begin position="13"/>
        <end position="26"/>
    </location>
</feature>
<feature type="domain" description="UBZ4-type" evidence="7">
    <location>
        <begin position="91"/>
        <end position="115"/>
    </location>
</feature>
<keyword evidence="4" id="KW-0862">Zinc</keyword>
<dbReference type="GO" id="GO:0008270">
    <property type="term" value="F:zinc ion binding"/>
    <property type="evidence" value="ECO:0007669"/>
    <property type="project" value="UniProtKB-KW"/>
</dbReference>
<dbReference type="Pfam" id="PF09409">
    <property type="entry name" value="PUB"/>
    <property type="match status" value="1"/>
</dbReference>
<name>A0A3L6E621_MAIZE</name>
<evidence type="ECO:0000256" key="5">
    <source>
        <dbReference type="ARBA" id="ARBA00023204"/>
    </source>
</evidence>
<proteinExistence type="predicted"/>
<dbReference type="InterPro" id="IPR018997">
    <property type="entry name" value="PUB_domain"/>
</dbReference>
<feature type="compositionally biased region" description="Basic and acidic residues" evidence="6">
    <location>
        <begin position="1"/>
        <end position="11"/>
    </location>
</feature>
<dbReference type="Proteomes" id="UP000251960">
    <property type="component" value="Chromosome 7"/>
</dbReference>
<evidence type="ECO:0000313" key="8">
    <source>
        <dbReference type="EMBL" id="PWZ15958.1"/>
    </source>
</evidence>
<dbReference type="InterPro" id="IPR006642">
    <property type="entry name" value="Rad18_UBZ4"/>
</dbReference>
<protein>
    <submittedName>
        <fullName evidence="8">Plant UBX domain-containing protein 2</fullName>
    </submittedName>
</protein>
<evidence type="ECO:0000259" key="7">
    <source>
        <dbReference type="SMART" id="SM00734"/>
    </source>
</evidence>
<gene>
    <name evidence="8" type="primary">PUX2_1</name>
    <name evidence="8" type="ORF">Zm00014a_002537</name>
</gene>